<evidence type="ECO:0000313" key="5">
    <source>
        <dbReference type="Proteomes" id="UP001161160"/>
    </source>
</evidence>
<evidence type="ECO:0000256" key="1">
    <source>
        <dbReference type="ARBA" id="ARBA00022679"/>
    </source>
</evidence>
<dbReference type="Proteomes" id="UP001161160">
    <property type="component" value="Unassembled WGS sequence"/>
</dbReference>
<dbReference type="RefSeq" id="WP_280756978.1">
    <property type="nucleotide sequence ID" value="NZ_JARXXW010000014.1"/>
</dbReference>
<evidence type="ECO:0000259" key="3">
    <source>
        <dbReference type="Pfam" id="PF13439"/>
    </source>
</evidence>
<keyword evidence="5" id="KW-1185">Reference proteome</keyword>
<proteinExistence type="predicted"/>
<keyword evidence="1" id="KW-0808">Transferase</keyword>
<evidence type="ECO:0000313" key="4">
    <source>
        <dbReference type="EMBL" id="MDH6504727.1"/>
    </source>
</evidence>
<protein>
    <submittedName>
        <fullName evidence="4">Glycosyltransferase involved in cell wall biosynthesis</fullName>
    </submittedName>
</protein>
<dbReference type="Gene3D" id="3.40.50.2000">
    <property type="entry name" value="Glycogen Phosphorylase B"/>
    <property type="match status" value="2"/>
</dbReference>
<dbReference type="InterPro" id="IPR001296">
    <property type="entry name" value="Glyco_trans_1"/>
</dbReference>
<organism evidence="4 5">
    <name type="scientific">Polynucleobacter sphagniphilus</name>
    <dbReference type="NCBI Taxonomy" id="1743169"/>
    <lineage>
        <taxon>Bacteria</taxon>
        <taxon>Pseudomonadati</taxon>
        <taxon>Pseudomonadota</taxon>
        <taxon>Betaproteobacteria</taxon>
        <taxon>Burkholderiales</taxon>
        <taxon>Burkholderiaceae</taxon>
        <taxon>Polynucleobacter</taxon>
    </lineage>
</organism>
<dbReference type="GO" id="GO:0016757">
    <property type="term" value="F:glycosyltransferase activity"/>
    <property type="evidence" value="ECO:0007669"/>
    <property type="project" value="InterPro"/>
</dbReference>
<feature type="domain" description="Glycosyl transferase family 1" evidence="2">
    <location>
        <begin position="193"/>
        <end position="343"/>
    </location>
</feature>
<dbReference type="EMBL" id="JARXYA010000012">
    <property type="protein sequence ID" value="MDH6504727.1"/>
    <property type="molecule type" value="Genomic_DNA"/>
</dbReference>
<dbReference type="PANTHER" id="PTHR46401">
    <property type="entry name" value="GLYCOSYLTRANSFERASE WBBK-RELATED"/>
    <property type="match status" value="1"/>
</dbReference>
<gene>
    <name evidence="4" type="ORF">M2127_002056</name>
</gene>
<reference evidence="4" key="1">
    <citation type="submission" date="2023-04" db="EMBL/GenBank/DDBJ databases">
        <title>Genome Encyclopedia of Bacteria and Archaea VI: Functional Genomics of Type Strains.</title>
        <authorList>
            <person name="Whitman W."/>
        </authorList>
    </citation>
    <scope>NUCLEOTIDE SEQUENCE</scope>
    <source>
        <strain evidence="4">Enz.4-51</strain>
    </source>
</reference>
<dbReference type="GO" id="GO:0009103">
    <property type="term" value="P:lipopolysaccharide biosynthetic process"/>
    <property type="evidence" value="ECO:0007669"/>
    <property type="project" value="TreeGrafter"/>
</dbReference>
<sequence length="372" mass="42054">MRIKIAYDPQIFSFQIYGGVSRYICEIASKISTSGAADVKIVAPFFVCKYLDRLDRNLVVGFKAPNLGPLKLFFRFCSMAFGHIYLLLLKPSIIHETYFFPYALGSKKAKRVLTVHDMIHEKFASSNFLWDKASKYKLLAVHRADHIICISEATKIDLMDLFGVDSKKISVIYHGYSLGPKSIRGLSIDLKLPSRYLLYVGHRGGYKNFKRFLEAYVLSNAINQDFDIVCFGGEDLGVEEADLWIELGISPKKITHLSGGDEVLFHLYQNAGAFIFPSLYEGFGLPPLEAMSNDCVVICSNAASIPEVVGDAGEYFDPNDVEDIKDAMERVLLQPERCEELKVLGRRRIKQFSWERCASETMNLYEKLVSNT</sequence>
<feature type="domain" description="Glycosyltransferase subfamily 4-like N-terminal" evidence="3">
    <location>
        <begin position="17"/>
        <end position="176"/>
    </location>
</feature>
<accession>A0AA43MCI9</accession>
<dbReference type="Pfam" id="PF13439">
    <property type="entry name" value="Glyco_transf_4"/>
    <property type="match status" value="1"/>
</dbReference>
<dbReference type="AlphaFoldDB" id="A0AA43MCI9"/>
<dbReference type="SUPFAM" id="SSF53756">
    <property type="entry name" value="UDP-Glycosyltransferase/glycogen phosphorylase"/>
    <property type="match status" value="1"/>
</dbReference>
<name>A0AA43MCI9_9BURK</name>
<dbReference type="InterPro" id="IPR028098">
    <property type="entry name" value="Glyco_trans_4-like_N"/>
</dbReference>
<comment type="caution">
    <text evidence="4">The sequence shown here is derived from an EMBL/GenBank/DDBJ whole genome shotgun (WGS) entry which is preliminary data.</text>
</comment>
<dbReference type="PANTHER" id="PTHR46401:SF2">
    <property type="entry name" value="GLYCOSYLTRANSFERASE WBBK-RELATED"/>
    <property type="match status" value="1"/>
</dbReference>
<dbReference type="Pfam" id="PF00534">
    <property type="entry name" value="Glycos_transf_1"/>
    <property type="match status" value="1"/>
</dbReference>
<evidence type="ECO:0000259" key="2">
    <source>
        <dbReference type="Pfam" id="PF00534"/>
    </source>
</evidence>
<dbReference type="CDD" id="cd03809">
    <property type="entry name" value="GT4_MtfB-like"/>
    <property type="match status" value="1"/>
</dbReference>